<dbReference type="Proteomes" id="UP000799750">
    <property type="component" value="Unassembled WGS sequence"/>
</dbReference>
<feature type="non-terminal residue" evidence="2">
    <location>
        <position position="91"/>
    </location>
</feature>
<proteinExistence type="predicted"/>
<feature type="signal peptide" evidence="1">
    <location>
        <begin position="1"/>
        <end position="17"/>
    </location>
</feature>
<protein>
    <submittedName>
        <fullName evidence="2">Uncharacterized protein</fullName>
    </submittedName>
</protein>
<evidence type="ECO:0000313" key="2">
    <source>
        <dbReference type="EMBL" id="KAF2496192.1"/>
    </source>
</evidence>
<evidence type="ECO:0000256" key="1">
    <source>
        <dbReference type="SAM" id="SignalP"/>
    </source>
</evidence>
<name>A0A6A6QVL1_9PEZI</name>
<reference evidence="2" key="1">
    <citation type="journal article" date="2020" name="Stud. Mycol.">
        <title>101 Dothideomycetes genomes: a test case for predicting lifestyles and emergence of pathogens.</title>
        <authorList>
            <person name="Haridas S."/>
            <person name="Albert R."/>
            <person name="Binder M."/>
            <person name="Bloem J."/>
            <person name="Labutti K."/>
            <person name="Salamov A."/>
            <person name="Andreopoulos B."/>
            <person name="Baker S."/>
            <person name="Barry K."/>
            <person name="Bills G."/>
            <person name="Bluhm B."/>
            <person name="Cannon C."/>
            <person name="Castanera R."/>
            <person name="Culley D."/>
            <person name="Daum C."/>
            <person name="Ezra D."/>
            <person name="Gonzalez J."/>
            <person name="Henrissat B."/>
            <person name="Kuo A."/>
            <person name="Liang C."/>
            <person name="Lipzen A."/>
            <person name="Lutzoni F."/>
            <person name="Magnuson J."/>
            <person name="Mondo S."/>
            <person name="Nolan M."/>
            <person name="Ohm R."/>
            <person name="Pangilinan J."/>
            <person name="Park H.-J."/>
            <person name="Ramirez L."/>
            <person name="Alfaro M."/>
            <person name="Sun H."/>
            <person name="Tritt A."/>
            <person name="Yoshinaga Y."/>
            <person name="Zwiers L.-H."/>
            <person name="Turgeon B."/>
            <person name="Goodwin S."/>
            <person name="Spatafora J."/>
            <person name="Crous P."/>
            <person name="Grigoriev I."/>
        </authorList>
    </citation>
    <scope>NUCLEOTIDE SEQUENCE</scope>
    <source>
        <strain evidence="2">CBS 269.34</strain>
    </source>
</reference>
<accession>A0A6A6QVL1</accession>
<feature type="chain" id="PRO_5025572645" evidence="1">
    <location>
        <begin position="18"/>
        <end position="91"/>
    </location>
</feature>
<evidence type="ECO:0000313" key="3">
    <source>
        <dbReference type="Proteomes" id="UP000799750"/>
    </source>
</evidence>
<gene>
    <name evidence="2" type="ORF">BU16DRAFT_581590</name>
</gene>
<sequence length="91" mass="9594">MRSTLFVVSTLAGAVVATNVPLHQRSVHDQAGGVALTTTPAPLIGALDLRKRQASTYDIVSSLLEEQSIYNVLATALPLSFYEIAITNPGA</sequence>
<organism evidence="2 3">
    <name type="scientific">Lophium mytilinum</name>
    <dbReference type="NCBI Taxonomy" id="390894"/>
    <lineage>
        <taxon>Eukaryota</taxon>
        <taxon>Fungi</taxon>
        <taxon>Dikarya</taxon>
        <taxon>Ascomycota</taxon>
        <taxon>Pezizomycotina</taxon>
        <taxon>Dothideomycetes</taxon>
        <taxon>Pleosporomycetidae</taxon>
        <taxon>Mytilinidiales</taxon>
        <taxon>Mytilinidiaceae</taxon>
        <taxon>Lophium</taxon>
    </lineage>
</organism>
<keyword evidence="1" id="KW-0732">Signal</keyword>
<dbReference type="AlphaFoldDB" id="A0A6A6QVL1"/>
<dbReference type="EMBL" id="MU004188">
    <property type="protein sequence ID" value="KAF2496192.1"/>
    <property type="molecule type" value="Genomic_DNA"/>
</dbReference>
<keyword evidence="3" id="KW-1185">Reference proteome</keyword>